<dbReference type="InterPro" id="IPR054612">
    <property type="entry name" value="Phage_capsid-like_C"/>
</dbReference>
<feature type="domain" description="Phage capsid-like C-terminal" evidence="2">
    <location>
        <begin position="181"/>
        <end position="380"/>
    </location>
</feature>
<comment type="caution">
    <text evidence="3">The sequence shown here is derived from an EMBL/GenBank/DDBJ whole genome shotgun (WGS) entry which is preliminary data.</text>
</comment>
<dbReference type="EMBL" id="BAABLO010000011">
    <property type="protein sequence ID" value="GAA4724459.1"/>
    <property type="molecule type" value="Genomic_DNA"/>
</dbReference>
<dbReference type="Pfam" id="PF05065">
    <property type="entry name" value="Phage_capsid"/>
    <property type="match status" value="1"/>
</dbReference>
<gene>
    <name evidence="3" type="ORF">GCM10025782_23110</name>
</gene>
<reference evidence="4" key="1">
    <citation type="journal article" date="2019" name="Int. J. Syst. Evol. Microbiol.">
        <title>The Global Catalogue of Microorganisms (GCM) 10K type strain sequencing project: providing services to taxonomists for standard genome sequencing and annotation.</title>
        <authorList>
            <consortium name="The Broad Institute Genomics Platform"/>
            <consortium name="The Broad Institute Genome Sequencing Center for Infectious Disease"/>
            <person name="Wu L."/>
            <person name="Ma J."/>
        </authorList>
    </citation>
    <scope>NUCLEOTIDE SEQUENCE [LARGE SCALE GENOMIC DNA]</scope>
    <source>
        <strain evidence="4">JCM 18961</strain>
    </source>
</reference>
<protein>
    <recommendedName>
        <fullName evidence="2">Phage capsid-like C-terminal domain-containing protein</fullName>
    </recommendedName>
</protein>
<sequence length="484" mass="52258">MWAHLNRTNDMSYDDTIAPPSFQDFIRDNGGDPRYIDEAAARFVMESHAEAMQRAIEPAERERRDMTASEARTFEFHRNALRMFSAAFDAGKFGAISRKIGESRRQLGLEDSSATHRRNATGWSVGNEERTYAKGDQRSSWVKDMVAVNIRGDYNGEASQRLQRNRQEVETRALTTTDGAGGDFVPPAWLVDQFIALARSRRVTADLVQNMALPTGTDSINVPKLVSGTAVAEQASQNTGVQQTDAVTSAVQATVATLAGGQTVAVQLIEQSPINMDEILLQDLVKDLASKTNLFVLNNVTAGRLGLLQVAGTNTVTFTSASPTVAALYPKIADAASRVTTSVYDSPDAIVMHPRRWYWLLAAVDSGSRPLIVPSGQGPYNAVGQQNPGAPGFGQVGEIGGIPVFTDPGISTAFGAGTNEDKIIVLKRDVHVLYEGALNAEAFRAPKADQLSVFLRVYRYVAQATRYPAGVSIVTGTGLATPSF</sequence>
<keyword evidence="4" id="KW-1185">Reference proteome</keyword>
<dbReference type="NCBIfam" id="TIGR01554">
    <property type="entry name" value="major_cap_HK97"/>
    <property type="match status" value="1"/>
</dbReference>
<name>A0ABP8YAI2_9MICO</name>
<accession>A0ABP8YAI2</accession>
<evidence type="ECO:0000313" key="4">
    <source>
        <dbReference type="Proteomes" id="UP001500556"/>
    </source>
</evidence>
<evidence type="ECO:0000256" key="1">
    <source>
        <dbReference type="ARBA" id="ARBA00004328"/>
    </source>
</evidence>
<dbReference type="Proteomes" id="UP001500556">
    <property type="component" value="Unassembled WGS sequence"/>
</dbReference>
<evidence type="ECO:0000259" key="2">
    <source>
        <dbReference type="Pfam" id="PF05065"/>
    </source>
</evidence>
<comment type="subcellular location">
    <subcellularLocation>
        <location evidence="1">Virion</location>
    </subcellularLocation>
</comment>
<evidence type="ECO:0000313" key="3">
    <source>
        <dbReference type="EMBL" id="GAA4724459.1"/>
    </source>
</evidence>
<dbReference type="InterPro" id="IPR024455">
    <property type="entry name" value="Phage_capsid"/>
</dbReference>
<dbReference type="Gene3D" id="3.30.2400.10">
    <property type="entry name" value="Major capsid protein gp5"/>
    <property type="match status" value="1"/>
</dbReference>
<proteinExistence type="predicted"/>
<organism evidence="3 4">
    <name type="scientific">Pedococcus ginsenosidimutans</name>
    <dbReference type="NCBI Taxonomy" id="490570"/>
    <lineage>
        <taxon>Bacteria</taxon>
        <taxon>Bacillati</taxon>
        <taxon>Actinomycetota</taxon>
        <taxon>Actinomycetes</taxon>
        <taxon>Micrococcales</taxon>
        <taxon>Intrasporangiaceae</taxon>
        <taxon>Pedococcus</taxon>
    </lineage>
</organism>
<dbReference type="SUPFAM" id="SSF56563">
    <property type="entry name" value="Major capsid protein gp5"/>
    <property type="match status" value="1"/>
</dbReference>